<dbReference type="AlphaFoldDB" id="A0A1D1V8U6"/>
<comment type="caution">
    <text evidence="2">The sequence shown here is derived from an EMBL/GenBank/DDBJ whole genome shotgun (WGS) entry which is preliminary data.</text>
</comment>
<feature type="compositionally biased region" description="Basic and acidic residues" evidence="1">
    <location>
        <begin position="29"/>
        <end position="44"/>
    </location>
</feature>
<organism evidence="2 3">
    <name type="scientific">Ramazzottius varieornatus</name>
    <name type="common">Water bear</name>
    <name type="synonym">Tardigrade</name>
    <dbReference type="NCBI Taxonomy" id="947166"/>
    <lineage>
        <taxon>Eukaryota</taxon>
        <taxon>Metazoa</taxon>
        <taxon>Ecdysozoa</taxon>
        <taxon>Tardigrada</taxon>
        <taxon>Eutardigrada</taxon>
        <taxon>Parachela</taxon>
        <taxon>Hypsibioidea</taxon>
        <taxon>Ramazzottiidae</taxon>
        <taxon>Ramazzottius</taxon>
    </lineage>
</organism>
<protein>
    <submittedName>
        <fullName evidence="2">Uncharacterized protein</fullName>
    </submittedName>
</protein>
<evidence type="ECO:0000256" key="1">
    <source>
        <dbReference type="SAM" id="MobiDB-lite"/>
    </source>
</evidence>
<keyword evidence="3" id="KW-1185">Reference proteome</keyword>
<evidence type="ECO:0000313" key="3">
    <source>
        <dbReference type="Proteomes" id="UP000186922"/>
    </source>
</evidence>
<proteinExistence type="predicted"/>
<dbReference type="EMBL" id="BDGG01000003">
    <property type="protein sequence ID" value="GAU96107.1"/>
    <property type="molecule type" value="Genomic_DNA"/>
</dbReference>
<dbReference type="Proteomes" id="UP000186922">
    <property type="component" value="Unassembled WGS sequence"/>
</dbReference>
<feature type="region of interest" description="Disordered" evidence="1">
    <location>
        <begin position="1"/>
        <end position="67"/>
    </location>
</feature>
<gene>
    <name evidence="2" type="primary">RvY_07597-1</name>
    <name evidence="2" type="synonym">RvY_07597.1</name>
    <name evidence="2" type="ORF">RvY_07597</name>
</gene>
<accession>A0A1D1V8U6</accession>
<evidence type="ECO:0000313" key="2">
    <source>
        <dbReference type="EMBL" id="GAU96107.1"/>
    </source>
</evidence>
<feature type="compositionally biased region" description="Low complexity" evidence="1">
    <location>
        <begin position="13"/>
        <end position="26"/>
    </location>
</feature>
<name>A0A1D1V8U6_RAMVA</name>
<reference evidence="2 3" key="1">
    <citation type="journal article" date="2016" name="Nat. Commun.">
        <title>Extremotolerant tardigrade genome and improved radiotolerance of human cultured cells by tardigrade-unique protein.</title>
        <authorList>
            <person name="Hashimoto T."/>
            <person name="Horikawa D.D."/>
            <person name="Saito Y."/>
            <person name="Kuwahara H."/>
            <person name="Kozuka-Hata H."/>
            <person name="Shin-I T."/>
            <person name="Minakuchi Y."/>
            <person name="Ohishi K."/>
            <person name="Motoyama A."/>
            <person name="Aizu T."/>
            <person name="Enomoto A."/>
            <person name="Kondo K."/>
            <person name="Tanaka S."/>
            <person name="Hara Y."/>
            <person name="Koshikawa S."/>
            <person name="Sagara H."/>
            <person name="Miura T."/>
            <person name="Yokobori S."/>
            <person name="Miyagawa K."/>
            <person name="Suzuki Y."/>
            <person name="Kubo T."/>
            <person name="Oyama M."/>
            <person name="Kohara Y."/>
            <person name="Fujiyama A."/>
            <person name="Arakawa K."/>
            <person name="Katayama T."/>
            <person name="Toyoda A."/>
            <person name="Kunieda T."/>
        </authorList>
    </citation>
    <scope>NUCLEOTIDE SEQUENCE [LARGE SCALE GENOMIC DNA]</scope>
    <source>
        <strain evidence="2 3">YOKOZUNA-1</strain>
    </source>
</reference>
<sequence>MVTGKTAAEEWDNSSSVVSSADANVSLPRVHDRIDSRVNQHVEGNRPSTSAPEYRPPAQEAKQSERSLCELDCRSQNRTFNW</sequence>